<dbReference type="EMBL" id="CP014265">
    <property type="protein sequence ID" value="AMK14860.1"/>
    <property type="molecule type" value="Genomic_DNA"/>
</dbReference>
<dbReference type="OrthoDB" id="76437at2157"/>
<accession>A0A126QXJ5</accession>
<feature type="transmembrane region" description="Helical" evidence="1">
    <location>
        <begin position="36"/>
        <end position="63"/>
    </location>
</feature>
<dbReference type="PATRIC" id="fig|294671.3.peg.301"/>
<dbReference type="InterPro" id="IPR021560">
    <property type="entry name" value="DUF3021"/>
</dbReference>
<evidence type="ECO:0000256" key="1">
    <source>
        <dbReference type="SAM" id="Phobius"/>
    </source>
</evidence>
<dbReference type="STRING" id="294671.YLM1_0300"/>
<evidence type="ECO:0000313" key="2">
    <source>
        <dbReference type="EMBL" id="AMK14860.1"/>
    </source>
</evidence>
<dbReference type="AlphaFoldDB" id="A0A126QXJ5"/>
<feature type="transmembrane region" description="Helical" evidence="1">
    <location>
        <begin position="9"/>
        <end position="30"/>
    </location>
</feature>
<protein>
    <recommendedName>
        <fullName evidence="6">DUF3021 domain-containing protein</fullName>
    </recommendedName>
</protein>
<dbReference type="EMBL" id="FOTL01000007">
    <property type="protein sequence ID" value="SFL34417.1"/>
    <property type="molecule type" value="Genomic_DNA"/>
</dbReference>
<evidence type="ECO:0000313" key="5">
    <source>
        <dbReference type="Proteomes" id="UP000183442"/>
    </source>
</evidence>
<dbReference type="Proteomes" id="UP000066376">
    <property type="component" value="Chromosome"/>
</dbReference>
<reference evidence="5" key="3">
    <citation type="submission" date="2016-10" db="EMBL/GenBank/DDBJ databases">
        <authorList>
            <person name="Varghese N."/>
        </authorList>
    </citation>
    <scope>NUCLEOTIDE SEQUENCE [LARGE SCALE GENOMIC DNA]</scope>
    <source>
        <strain evidence="5">DSM 16632</strain>
    </source>
</reference>
<proteinExistence type="predicted"/>
<feature type="transmembrane region" description="Helical" evidence="1">
    <location>
        <begin position="105"/>
        <end position="129"/>
    </location>
</feature>
<feature type="transmembrane region" description="Helical" evidence="1">
    <location>
        <begin position="75"/>
        <end position="93"/>
    </location>
</feature>
<keyword evidence="4" id="KW-1185">Reference proteome</keyword>
<dbReference type="KEGG" id="mol:YLM1_0300"/>
<evidence type="ECO:0000313" key="4">
    <source>
        <dbReference type="Proteomes" id="UP000066376"/>
    </source>
</evidence>
<reference evidence="3" key="4">
    <citation type="submission" date="2016-10" db="EMBL/GenBank/DDBJ databases">
        <authorList>
            <person name="de Groot N.N."/>
        </authorList>
    </citation>
    <scope>NUCLEOTIDE SEQUENCE [LARGE SCALE GENOMIC DNA]</scope>
    <source>
        <strain evidence="3">DSM 16632</strain>
    </source>
</reference>
<reference evidence="4" key="2">
    <citation type="submission" date="2016-02" db="EMBL/GenBank/DDBJ databases">
        <title>The draft genome sequence of the rumen methanogen Methanobrevibacter olleyae YLM1.</title>
        <authorList>
            <consortium name="New Zealand Agricultural Greenhouse Gas Research Centre/Pastoral Greenhouse Gas Research Consortium"/>
            <person name="Kelly W.J."/>
            <person name="Li D."/>
            <person name="Lambie S.C."/>
            <person name="Attwood G.T."/>
            <person name="Altermann E."/>
            <person name="Leahy S.C."/>
        </authorList>
    </citation>
    <scope>NUCLEOTIDE SEQUENCE [LARGE SCALE GENOMIC DNA]</scope>
    <source>
        <strain evidence="4">YLM1</strain>
    </source>
</reference>
<dbReference type="GeneID" id="28488599"/>
<keyword evidence="1" id="KW-0812">Transmembrane</keyword>
<organism evidence="2 4">
    <name type="scientific">Methanobrevibacter olleyae</name>
    <dbReference type="NCBI Taxonomy" id="294671"/>
    <lineage>
        <taxon>Archaea</taxon>
        <taxon>Methanobacteriati</taxon>
        <taxon>Methanobacteriota</taxon>
        <taxon>Methanomada group</taxon>
        <taxon>Methanobacteria</taxon>
        <taxon>Methanobacteriales</taxon>
        <taxon>Methanobacteriaceae</taxon>
        <taxon>Methanobrevibacter</taxon>
    </lineage>
</organism>
<evidence type="ECO:0000313" key="3">
    <source>
        <dbReference type="EMBL" id="SFL34417.1"/>
    </source>
</evidence>
<dbReference type="RefSeq" id="WP_067145629.1">
    <property type="nucleotide sequence ID" value="NZ_CP014265.1"/>
</dbReference>
<evidence type="ECO:0008006" key="6">
    <source>
        <dbReference type="Google" id="ProtNLM"/>
    </source>
</evidence>
<sequence>MKIELIKSLALGAFVGCFIVMFVMAMLSYSKGPENILFTGVDIINAFFGSIVVGWAFSLSGLIYKKEDIALPLKVIFQMLIGMGVLFAVGAYLKWMPINLGIGPIIIWIVIAIIFAIIFWLGFYIYFLFVARDLNKKIELSDDSE</sequence>
<name>A0A126QXJ5_METOL</name>
<dbReference type="Pfam" id="PF11457">
    <property type="entry name" value="DUF3021"/>
    <property type="match status" value="1"/>
</dbReference>
<gene>
    <name evidence="3" type="ORF">SAMN02910297_00625</name>
    <name evidence="2" type="ORF">YLM1_0300</name>
</gene>
<keyword evidence="1" id="KW-0472">Membrane</keyword>
<keyword evidence="1" id="KW-1133">Transmembrane helix</keyword>
<reference evidence="2 4" key="1">
    <citation type="journal article" date="2016" name="Genome Announc.">
        <title>Draft Genome Sequence of the Rumen Methanogen Methanobrevibacter olleyae YLM1.</title>
        <authorList>
            <person name="Kelly W.J."/>
            <person name="Li D."/>
            <person name="Lambie S.C."/>
            <person name="Cox F."/>
            <person name="Attwood G.T."/>
            <person name="Altermann E."/>
            <person name="Leahy S.C."/>
        </authorList>
    </citation>
    <scope>NUCLEOTIDE SEQUENCE [LARGE SCALE GENOMIC DNA]</scope>
    <source>
        <strain evidence="2 4">YLM1</strain>
    </source>
</reference>
<dbReference type="Proteomes" id="UP000183442">
    <property type="component" value="Unassembled WGS sequence"/>
</dbReference>